<gene>
    <name evidence="1" type="ORF">AWW68_12935</name>
</gene>
<sequence length="105" mass="12276">MPLIYLDYEIRKDYIAEFLCIERDKPITVCYGSCVLSENLQTAQDTQDDAEKLMPKEYTFYCNEQRDEAIGEATWHLLQDKLPLAYDEDVPSDLFNSDIFQPPRA</sequence>
<dbReference type="OrthoDB" id="980645at2"/>
<proteinExistence type="predicted"/>
<accession>A0A150X4E6</accession>
<dbReference type="EMBL" id="LRPC01000028">
    <property type="protein sequence ID" value="KYG73590.1"/>
    <property type="molecule type" value="Genomic_DNA"/>
</dbReference>
<keyword evidence="2" id="KW-1185">Reference proteome</keyword>
<name>A0A150X4E6_9BACT</name>
<evidence type="ECO:0000313" key="1">
    <source>
        <dbReference type="EMBL" id="KYG73590.1"/>
    </source>
</evidence>
<dbReference type="Proteomes" id="UP000075606">
    <property type="component" value="Unassembled WGS sequence"/>
</dbReference>
<organism evidence="1 2">
    <name type="scientific">Roseivirga spongicola</name>
    <dbReference type="NCBI Taxonomy" id="333140"/>
    <lineage>
        <taxon>Bacteria</taxon>
        <taxon>Pseudomonadati</taxon>
        <taxon>Bacteroidota</taxon>
        <taxon>Cytophagia</taxon>
        <taxon>Cytophagales</taxon>
        <taxon>Roseivirgaceae</taxon>
        <taxon>Roseivirga</taxon>
    </lineage>
</organism>
<protein>
    <submittedName>
        <fullName evidence="1">Uncharacterized protein</fullName>
    </submittedName>
</protein>
<comment type="caution">
    <text evidence="1">The sequence shown here is derived from an EMBL/GenBank/DDBJ whole genome shotgun (WGS) entry which is preliminary data.</text>
</comment>
<dbReference type="RefSeq" id="WP_068222073.1">
    <property type="nucleotide sequence ID" value="NZ_CP139724.1"/>
</dbReference>
<dbReference type="STRING" id="333140.AWW68_12935"/>
<dbReference type="AlphaFoldDB" id="A0A150X4E6"/>
<reference evidence="1 2" key="1">
    <citation type="submission" date="2016-01" db="EMBL/GenBank/DDBJ databases">
        <title>Genome sequencing of Roseivirga spongicola UST030701-084.</title>
        <authorList>
            <person name="Selvaratnam C."/>
            <person name="Thevarajoo S."/>
            <person name="Goh K.M."/>
            <person name="Ee R."/>
            <person name="Chan K.-G."/>
            <person name="Chong C.S."/>
        </authorList>
    </citation>
    <scope>NUCLEOTIDE SEQUENCE [LARGE SCALE GENOMIC DNA]</scope>
    <source>
        <strain evidence="1 2">UST030701-084</strain>
    </source>
</reference>
<evidence type="ECO:0000313" key="2">
    <source>
        <dbReference type="Proteomes" id="UP000075606"/>
    </source>
</evidence>